<dbReference type="GO" id="GO:0016491">
    <property type="term" value="F:oxidoreductase activity"/>
    <property type="evidence" value="ECO:0007669"/>
    <property type="project" value="InterPro"/>
</dbReference>
<sequence length="177" mass="19346">MTSRPLHVAVLLGSVRPGRFGPVVGSWFADRVEGRDDLTVDLVDLAVPEQLTARLAAADAFVVVTPEYNHSYPGRLKEVIDAHFVEWQARPVGFVSYGGLSGGLRAVEHLRAVFAELQAVTIRETVSFHGGSQRFTAEGQPHDRADCDAAAYRLLDQLAWWGHALRDARAARPYAAA</sequence>
<evidence type="ECO:0000259" key="1">
    <source>
        <dbReference type="Pfam" id="PF03358"/>
    </source>
</evidence>
<dbReference type="SUPFAM" id="SSF52218">
    <property type="entry name" value="Flavoproteins"/>
    <property type="match status" value="1"/>
</dbReference>
<evidence type="ECO:0000313" key="2">
    <source>
        <dbReference type="EMBL" id="SCL65177.1"/>
    </source>
</evidence>
<proteinExistence type="predicted"/>
<dbReference type="Proteomes" id="UP000198937">
    <property type="component" value="Unassembled WGS sequence"/>
</dbReference>
<organism evidence="2 3">
    <name type="scientific">Micromonospora yangpuensis</name>
    <dbReference type="NCBI Taxonomy" id="683228"/>
    <lineage>
        <taxon>Bacteria</taxon>
        <taxon>Bacillati</taxon>
        <taxon>Actinomycetota</taxon>
        <taxon>Actinomycetes</taxon>
        <taxon>Micromonosporales</taxon>
        <taxon>Micromonosporaceae</taxon>
        <taxon>Micromonospora</taxon>
    </lineage>
</organism>
<dbReference type="PANTHER" id="PTHR30543">
    <property type="entry name" value="CHROMATE REDUCTASE"/>
    <property type="match status" value="1"/>
</dbReference>
<dbReference type="GO" id="GO:0005829">
    <property type="term" value="C:cytosol"/>
    <property type="evidence" value="ECO:0007669"/>
    <property type="project" value="TreeGrafter"/>
</dbReference>
<dbReference type="RefSeq" id="WP_091445232.1">
    <property type="nucleotide sequence ID" value="NZ_BMMJ01000022.1"/>
</dbReference>
<dbReference type="InterPro" id="IPR029039">
    <property type="entry name" value="Flavoprotein-like_sf"/>
</dbReference>
<keyword evidence="3" id="KW-1185">Reference proteome</keyword>
<reference evidence="3" key="1">
    <citation type="submission" date="2016-06" db="EMBL/GenBank/DDBJ databases">
        <authorList>
            <person name="Varghese N."/>
            <person name="Submissions Spin"/>
        </authorList>
    </citation>
    <scope>NUCLEOTIDE SEQUENCE [LARGE SCALE GENOMIC DNA]</scope>
    <source>
        <strain evidence="3">DSM 45577</strain>
    </source>
</reference>
<dbReference type="InterPro" id="IPR005025">
    <property type="entry name" value="FMN_Rdtase-like_dom"/>
</dbReference>
<dbReference type="GO" id="GO:0010181">
    <property type="term" value="F:FMN binding"/>
    <property type="evidence" value="ECO:0007669"/>
    <property type="project" value="TreeGrafter"/>
</dbReference>
<feature type="domain" description="NADPH-dependent FMN reductase-like" evidence="1">
    <location>
        <begin position="7"/>
        <end position="131"/>
    </location>
</feature>
<accession>A0A1C6VG65</accession>
<dbReference type="PANTHER" id="PTHR30543:SF21">
    <property type="entry name" value="NAD(P)H-DEPENDENT FMN REDUCTASE LOT6"/>
    <property type="match status" value="1"/>
</dbReference>
<dbReference type="Gene3D" id="3.40.50.360">
    <property type="match status" value="1"/>
</dbReference>
<dbReference type="AlphaFoldDB" id="A0A1C6VG65"/>
<dbReference type="InterPro" id="IPR050712">
    <property type="entry name" value="NAD(P)H-dep_reductase"/>
</dbReference>
<protein>
    <submittedName>
        <fullName evidence="2">NAD(P)H-dependent FMN reductase</fullName>
    </submittedName>
</protein>
<gene>
    <name evidence="2" type="ORF">GA0070617_5685</name>
</gene>
<dbReference type="OrthoDB" id="9812295at2"/>
<name>A0A1C6VG65_9ACTN</name>
<dbReference type="EMBL" id="FMIA01000002">
    <property type="protein sequence ID" value="SCL65177.1"/>
    <property type="molecule type" value="Genomic_DNA"/>
</dbReference>
<dbReference type="Pfam" id="PF03358">
    <property type="entry name" value="FMN_red"/>
    <property type="match status" value="1"/>
</dbReference>
<evidence type="ECO:0000313" key="3">
    <source>
        <dbReference type="Proteomes" id="UP000198937"/>
    </source>
</evidence>
<dbReference type="STRING" id="683228.GA0070617_5685"/>